<protein>
    <submittedName>
        <fullName evidence="2">Uncharacterized protein</fullName>
    </submittedName>
</protein>
<feature type="chain" id="PRO_5035157835" evidence="1">
    <location>
        <begin position="23"/>
        <end position="352"/>
    </location>
</feature>
<sequence>MALYSLAMLASAAALLAPPTRTKHSTQLQAVWSNANAIKDYHNMLSGVVNERLDDGPGVVLGLDGDAFADAYAKLAPGTPDLRINFGDAPPETIKGSDEEGDLNEYPIYVICMSPDASSSLEYALDAIPEDKKEDLVFLQRGDMIEPTLKKRGLARERQTQAVLYYGLNEFGKIEDDRCSIGEDAMGQQKFAAESCVTGKWAGAVADRCRRAGFFCAEFFHRDWRRQMIEAVVFESTYNLVGAVHKHVPVSEVHEFFGGEVDDMLYEIQRGLRGHLAVTLLSGFEERMAAYAAAQKRSKTDNRLSSCSGSSPYRNAFFYAISTDALAREFPDPSPTHTEYWEFARENGLLAD</sequence>
<evidence type="ECO:0000256" key="1">
    <source>
        <dbReference type="SAM" id="SignalP"/>
    </source>
</evidence>
<gene>
    <name evidence="2" type="ORF">PECAL_4P14770</name>
</gene>
<feature type="signal peptide" evidence="1">
    <location>
        <begin position="1"/>
        <end position="22"/>
    </location>
</feature>
<dbReference type="PANTHER" id="PTHR34044:SF1">
    <property type="entry name" value="NUCLEAR PROTEIN"/>
    <property type="match status" value="1"/>
</dbReference>
<dbReference type="Proteomes" id="UP000789595">
    <property type="component" value="Unassembled WGS sequence"/>
</dbReference>
<keyword evidence="3" id="KW-1185">Reference proteome</keyword>
<dbReference type="PANTHER" id="PTHR34044">
    <property type="entry name" value="NUCLEAR PROTEIN"/>
    <property type="match status" value="1"/>
</dbReference>
<accession>A0A8J2ST36</accession>
<name>A0A8J2ST36_9STRA</name>
<dbReference type="EMBL" id="CAKKNE010000004">
    <property type="protein sequence ID" value="CAH0374206.1"/>
    <property type="molecule type" value="Genomic_DNA"/>
</dbReference>
<comment type="caution">
    <text evidence="2">The sequence shown here is derived from an EMBL/GenBank/DDBJ whole genome shotgun (WGS) entry which is preliminary data.</text>
</comment>
<dbReference type="AlphaFoldDB" id="A0A8J2ST36"/>
<proteinExistence type="predicted"/>
<dbReference type="OrthoDB" id="40417at2759"/>
<keyword evidence="1" id="KW-0732">Signal</keyword>
<reference evidence="2" key="1">
    <citation type="submission" date="2021-11" db="EMBL/GenBank/DDBJ databases">
        <authorList>
            <consortium name="Genoscope - CEA"/>
            <person name="William W."/>
        </authorList>
    </citation>
    <scope>NUCLEOTIDE SEQUENCE</scope>
</reference>
<evidence type="ECO:0000313" key="2">
    <source>
        <dbReference type="EMBL" id="CAH0374206.1"/>
    </source>
</evidence>
<evidence type="ECO:0000313" key="3">
    <source>
        <dbReference type="Proteomes" id="UP000789595"/>
    </source>
</evidence>
<organism evidence="2 3">
    <name type="scientific">Pelagomonas calceolata</name>
    <dbReference type="NCBI Taxonomy" id="35677"/>
    <lineage>
        <taxon>Eukaryota</taxon>
        <taxon>Sar</taxon>
        <taxon>Stramenopiles</taxon>
        <taxon>Ochrophyta</taxon>
        <taxon>Pelagophyceae</taxon>
        <taxon>Pelagomonadales</taxon>
        <taxon>Pelagomonadaceae</taxon>
        <taxon>Pelagomonas</taxon>
    </lineage>
</organism>